<gene>
    <name evidence="2" type="ORF">Ocin01_15259</name>
</gene>
<proteinExistence type="predicted"/>
<organism evidence="2 3">
    <name type="scientific">Orchesella cincta</name>
    <name type="common">Springtail</name>
    <name type="synonym">Podura cincta</name>
    <dbReference type="NCBI Taxonomy" id="48709"/>
    <lineage>
        <taxon>Eukaryota</taxon>
        <taxon>Metazoa</taxon>
        <taxon>Ecdysozoa</taxon>
        <taxon>Arthropoda</taxon>
        <taxon>Hexapoda</taxon>
        <taxon>Collembola</taxon>
        <taxon>Entomobryomorpha</taxon>
        <taxon>Entomobryoidea</taxon>
        <taxon>Orchesellidae</taxon>
        <taxon>Orchesellinae</taxon>
        <taxon>Orchesella</taxon>
    </lineage>
</organism>
<comment type="caution">
    <text evidence="2">The sequence shown here is derived from an EMBL/GenBank/DDBJ whole genome shotgun (WGS) entry which is preliminary data.</text>
</comment>
<dbReference type="InterPro" id="IPR012337">
    <property type="entry name" value="RNaseH-like_sf"/>
</dbReference>
<dbReference type="AlphaFoldDB" id="A0A1D2MEQ5"/>
<evidence type="ECO:0000313" key="3">
    <source>
        <dbReference type="Proteomes" id="UP000094527"/>
    </source>
</evidence>
<accession>A0A1D2MEQ5</accession>
<evidence type="ECO:0000313" key="2">
    <source>
        <dbReference type="EMBL" id="ODM91423.1"/>
    </source>
</evidence>
<dbReference type="InterPro" id="IPR003165">
    <property type="entry name" value="Piwi"/>
</dbReference>
<dbReference type="GO" id="GO:0003676">
    <property type="term" value="F:nucleic acid binding"/>
    <property type="evidence" value="ECO:0007669"/>
    <property type="project" value="InterPro"/>
</dbReference>
<feature type="domain" description="Piwi" evidence="1">
    <location>
        <begin position="163"/>
        <end position="346"/>
    </location>
</feature>
<dbReference type="Proteomes" id="UP000094527">
    <property type="component" value="Unassembled WGS sequence"/>
</dbReference>
<protein>
    <submittedName>
        <fullName evidence="2">Protein aubergine</fullName>
    </submittedName>
</protein>
<keyword evidence="3" id="KW-1185">Reference proteome</keyword>
<dbReference type="Pfam" id="PF02171">
    <property type="entry name" value="Piwi"/>
    <property type="match status" value="1"/>
</dbReference>
<dbReference type="EMBL" id="LJIJ01001550">
    <property type="protein sequence ID" value="ODM91423.1"/>
    <property type="molecule type" value="Genomic_DNA"/>
</dbReference>
<dbReference type="STRING" id="48709.A0A1D2MEQ5"/>
<dbReference type="PROSITE" id="PS50822">
    <property type="entry name" value="PIWI"/>
    <property type="match status" value="1"/>
</dbReference>
<dbReference type="InterPro" id="IPR036397">
    <property type="entry name" value="RNaseH_sf"/>
</dbReference>
<dbReference type="SMART" id="SM00950">
    <property type="entry name" value="Piwi"/>
    <property type="match status" value="1"/>
</dbReference>
<dbReference type="SUPFAM" id="SSF53098">
    <property type="entry name" value="Ribonuclease H-like"/>
    <property type="match status" value="1"/>
</dbReference>
<name>A0A1D2MEQ5_ORCCI</name>
<reference evidence="2 3" key="1">
    <citation type="journal article" date="2016" name="Genome Biol. Evol.">
        <title>Gene Family Evolution Reflects Adaptation to Soil Environmental Stressors in the Genome of the Collembolan Orchesella cincta.</title>
        <authorList>
            <person name="Faddeeva-Vakhrusheva A."/>
            <person name="Derks M.F."/>
            <person name="Anvar S.Y."/>
            <person name="Agamennone V."/>
            <person name="Suring W."/>
            <person name="Smit S."/>
            <person name="van Straalen N.M."/>
            <person name="Roelofs D."/>
        </authorList>
    </citation>
    <scope>NUCLEOTIDE SEQUENCE [LARGE SCALE GENOMIC DNA]</scope>
    <source>
        <tissue evidence="2">Mixed pool</tissue>
    </source>
</reference>
<sequence length="360" mass="41283">MDTSTDSELEVDQDMEDLLATANTNKVIVTNLPDARKIIRYYVDFVKWTPNGPKDDADEDYEEEDDDAEMDEYMGPQCCLCGVEAISDEQQVEYAGEFFQVILTVEAQHIPTYGFLRCAHCTKFFHRKRRILSMDNSTYYKYKKDRNFACPLCVPEFIPVQLGDELSDKVGADFMKCLHGYQKMNNELPERIIMYRDGVGDGQLKYVYETELGTIRRAITELYKSFAQPEPKFSFIVVTKKINTRMFSLEGNGRPVNPGPGTVADDVITYPERYDFYVIAQYTRQGSVSPVSYNVLYDTQGLSPDRIQKLTFKLTHMYFNWRGTVTVPAPCQYAYKLAYLTGLSLGAPSNERLANSLHFL</sequence>
<dbReference type="OrthoDB" id="445936at2759"/>
<evidence type="ECO:0000259" key="1">
    <source>
        <dbReference type="PROSITE" id="PS50822"/>
    </source>
</evidence>
<dbReference type="PANTHER" id="PTHR22891">
    <property type="entry name" value="EUKARYOTIC TRANSLATION INITIATION FACTOR 2C"/>
    <property type="match status" value="1"/>
</dbReference>
<dbReference type="Gene3D" id="3.30.420.10">
    <property type="entry name" value="Ribonuclease H-like superfamily/Ribonuclease H"/>
    <property type="match status" value="1"/>
</dbReference>